<reference evidence="2 3" key="1">
    <citation type="submission" date="2019-04" db="EMBL/GenBank/DDBJ databases">
        <authorList>
            <person name="Feng G."/>
            <person name="Zhang J."/>
            <person name="Zhu H."/>
        </authorList>
    </citation>
    <scope>NUCLEOTIDE SEQUENCE [LARGE SCALE GENOMIC DNA]</scope>
    <source>
        <strain evidence="2 3">JCM 19491</strain>
    </source>
</reference>
<dbReference type="PANTHER" id="PTHR43245:SF54">
    <property type="entry name" value="BLL0593 PROTEIN"/>
    <property type="match status" value="1"/>
</dbReference>
<dbReference type="EMBL" id="SRKZ01000009">
    <property type="protein sequence ID" value="TGD77425.1"/>
    <property type="molecule type" value="Genomic_DNA"/>
</dbReference>
<evidence type="ECO:0000313" key="2">
    <source>
        <dbReference type="EMBL" id="TGD77425.1"/>
    </source>
</evidence>
<protein>
    <submittedName>
        <fullName evidence="2">NAD(P)-dependent oxidoreductase</fullName>
    </submittedName>
</protein>
<dbReference type="OrthoDB" id="9801056at2"/>
<dbReference type="AlphaFoldDB" id="A0A4Z0MDW4"/>
<dbReference type="Proteomes" id="UP000298284">
    <property type="component" value="Unassembled WGS sequence"/>
</dbReference>
<name>A0A4Z0MDW4_9BACT</name>
<dbReference type="InterPro" id="IPR036291">
    <property type="entry name" value="NAD(P)-bd_dom_sf"/>
</dbReference>
<gene>
    <name evidence="2" type="ORF">EU557_23995</name>
</gene>
<evidence type="ECO:0000259" key="1">
    <source>
        <dbReference type="Pfam" id="PF01370"/>
    </source>
</evidence>
<dbReference type="Gene3D" id="3.40.50.720">
    <property type="entry name" value="NAD(P)-binding Rossmann-like Domain"/>
    <property type="match status" value="1"/>
</dbReference>
<comment type="caution">
    <text evidence="2">The sequence shown here is derived from an EMBL/GenBank/DDBJ whole genome shotgun (WGS) entry which is preliminary data.</text>
</comment>
<keyword evidence="3" id="KW-1185">Reference proteome</keyword>
<dbReference type="InterPro" id="IPR050177">
    <property type="entry name" value="Lipid_A_modif_metabolic_enz"/>
</dbReference>
<dbReference type="PANTHER" id="PTHR43245">
    <property type="entry name" value="BIFUNCTIONAL POLYMYXIN RESISTANCE PROTEIN ARNA"/>
    <property type="match status" value="1"/>
</dbReference>
<proteinExistence type="predicted"/>
<dbReference type="InterPro" id="IPR001509">
    <property type="entry name" value="Epimerase_deHydtase"/>
</dbReference>
<accession>A0A4Z0MDW4</accession>
<dbReference type="Pfam" id="PF01370">
    <property type="entry name" value="Epimerase"/>
    <property type="match status" value="1"/>
</dbReference>
<sequence length="291" mass="32170">MRSSSSVLVTGSSGRLGRELVFLLRARGYSVVGVDVVAGPTTDQLLDIRDGGAVLAATRGVGAILHTAALHGKHYDLHYPRLDFVRTNVEGTLHLLNACVTHGISKFLYTSTTSIYGQAMVHPDQAVWVDEDLVPQPRDIYDITKQAAEALCRDFFEKEGVQATVLRVSRFLPEPDNLALNHRLYRGLDERDGALGLVLALEHDLATFEVFNISAGSPFERDDLVQLKRDPAAAIHRRMPEAAAVYAQRGWALPTSIDRVYSIEKARRVLGYQPRYTAQALLQQATHSLKQ</sequence>
<feature type="domain" description="NAD-dependent epimerase/dehydratase" evidence="1">
    <location>
        <begin position="7"/>
        <end position="170"/>
    </location>
</feature>
<organism evidence="2 3">
    <name type="scientific">Hymenobacter wooponensis</name>
    <dbReference type="NCBI Taxonomy" id="1525360"/>
    <lineage>
        <taxon>Bacteria</taxon>
        <taxon>Pseudomonadati</taxon>
        <taxon>Bacteroidota</taxon>
        <taxon>Cytophagia</taxon>
        <taxon>Cytophagales</taxon>
        <taxon>Hymenobacteraceae</taxon>
        <taxon>Hymenobacter</taxon>
    </lineage>
</organism>
<dbReference type="RefSeq" id="WP_135532996.1">
    <property type="nucleotide sequence ID" value="NZ_SRKZ01000009.1"/>
</dbReference>
<dbReference type="SUPFAM" id="SSF51735">
    <property type="entry name" value="NAD(P)-binding Rossmann-fold domains"/>
    <property type="match status" value="1"/>
</dbReference>
<evidence type="ECO:0000313" key="3">
    <source>
        <dbReference type="Proteomes" id="UP000298284"/>
    </source>
</evidence>